<evidence type="ECO:0000313" key="1">
    <source>
        <dbReference type="EMBL" id="EGV01048.1"/>
    </source>
</evidence>
<sequence length="84" mass="9585">MIETEKKEERVLLIGVELQGMDNFDLSMEELASLAKTAGAVVVDSYRQNGKSMTPRLSSVLVSWKRLREWWMQKKLPLSLSTTV</sequence>
<dbReference type="EMBL" id="AFUU01000004">
    <property type="protein sequence ID" value="EGV01048.1"/>
    <property type="molecule type" value="Genomic_DNA"/>
</dbReference>
<dbReference type="Proteomes" id="UP000005621">
    <property type="component" value="Unassembled WGS sequence"/>
</dbReference>
<comment type="caution">
    <text evidence="1">The sequence shown here is derived from an EMBL/GenBank/DDBJ whole genome shotgun (WGS) entry which is preliminary data.</text>
</comment>
<dbReference type="PATRIC" id="fig|1035190.4.peg.1613"/>
<evidence type="ECO:0000313" key="2">
    <source>
        <dbReference type="Proteomes" id="UP000005621"/>
    </source>
</evidence>
<gene>
    <name evidence="1" type="ORF">HMPREF9950_0479</name>
</gene>
<name>F9Q4D7_STROR</name>
<dbReference type="AlphaFoldDB" id="F9Q4D7"/>
<reference evidence="1 2" key="1">
    <citation type="submission" date="2011-07" db="EMBL/GenBank/DDBJ databases">
        <authorList>
            <person name="Harkins D.M."/>
            <person name="Madupu R."/>
            <person name="Durkin A.S."/>
            <person name="Torralba M."/>
            <person name="Methe B."/>
            <person name="Sutton G.G."/>
            <person name="Nelson K.E."/>
        </authorList>
    </citation>
    <scope>NUCLEOTIDE SEQUENCE [LARGE SCALE GENOMIC DNA]</scope>
    <source>
        <strain evidence="1 2">SK313</strain>
    </source>
</reference>
<accession>F9Q4D7</accession>
<protein>
    <submittedName>
        <fullName evidence="1">Conserved domain protein</fullName>
    </submittedName>
</protein>
<proteinExistence type="predicted"/>
<organism evidence="1 2">
    <name type="scientific">Streptococcus oralis SK313</name>
    <dbReference type="NCBI Taxonomy" id="1035190"/>
    <lineage>
        <taxon>Bacteria</taxon>
        <taxon>Bacillati</taxon>
        <taxon>Bacillota</taxon>
        <taxon>Bacilli</taxon>
        <taxon>Lactobacillales</taxon>
        <taxon>Streptococcaceae</taxon>
        <taxon>Streptococcus</taxon>
    </lineage>
</organism>